<dbReference type="Pfam" id="PF08530">
    <property type="entry name" value="PepX_C"/>
    <property type="match status" value="1"/>
</dbReference>
<dbReference type="AlphaFoldDB" id="A0A2G3PLW7"/>
<dbReference type="GO" id="GO:0008239">
    <property type="term" value="F:dipeptidyl-peptidase activity"/>
    <property type="evidence" value="ECO:0007669"/>
    <property type="project" value="InterPro"/>
</dbReference>
<dbReference type="InterPro" id="IPR029058">
    <property type="entry name" value="AB_hydrolase_fold"/>
</dbReference>
<dbReference type="SMART" id="SM00939">
    <property type="entry name" value="PepX_C"/>
    <property type="match status" value="1"/>
</dbReference>
<reference evidence="4 5" key="1">
    <citation type="submission" date="2017-10" db="EMBL/GenBank/DDBJ databases">
        <title>The draft genome sequence of Williamsia sp. BULT 1.1 isolated from the semi-arid grassland soils from South Africa.</title>
        <authorList>
            <person name="Kabwe M.H."/>
            <person name="Govender N."/>
            <person name="Mutseka Lunga P."/>
            <person name="Vikram S."/>
            <person name="Makhalanyane T.P."/>
        </authorList>
    </citation>
    <scope>NUCLEOTIDE SEQUENCE [LARGE SCALE GENOMIC DNA]</scope>
    <source>
        <strain evidence="4 5">BULT 1.1</strain>
    </source>
</reference>
<feature type="region of interest" description="Disordered" evidence="2">
    <location>
        <begin position="458"/>
        <end position="479"/>
    </location>
</feature>
<evidence type="ECO:0000259" key="3">
    <source>
        <dbReference type="SMART" id="SM00939"/>
    </source>
</evidence>
<sequence>MSGWVRRNGFGKVAVMAGVTTVALMAGLINPVAAQADPTAGANGQQWTAGHDQGLRYPDVNVQWDVPITMSDGTVLKANVYRPADAARNPVATKTPVIVNMTPYTKLVSAVADAALSNPVLGPLVDQLAGMINLSGTPIDGINDFAGTIRGGFARTFSVDQKLVRSGYTQVVVDVRGTGFSQGVWDVFREREQKDTVEVINWAAAQGWSDGNVGMSGVSYSGINQIQAANKNPEPLKAIFPVEPGGDLIRDIVAPGGALGVGFLPAWLALVNGLKFVPDVQSMLNGTFDWKWLSDRLTDPAVFAPQLLDALLSPTIESIPPRTMNLLDNASAERVGWRDLAENIEVPTMLYGGWFDLFTNSEWRMYNKIPLSGGKKQLIMGPTYHITGGAGFGDPGSPPRLDVLQKAWFDKWLKGIDNGIENYGPATLYQLGNGWTTASDFPRPGMNYQRMYLSDRSSGTAPHAVRDGSLSTAPSPSRGRMTVAPGLATLCSRDAAQQTAGLVGIFPFCADDARISESTALAFTSAPVQVPTTISGPVNLHLNTVMDATDGYWTATLNDVAPDGTSTVLTSGQVMASLRALDAEKTGYAPNGDVVDPVNTLTLETRQPVQPGKAVQLDVGLLATDALIKPGHRLRVDVFAMNFPKGLPLRPLLNESELKPEHIQLDPNALSFLSIPVSIPAP</sequence>
<accession>A0A2G3PLW7</accession>
<dbReference type="NCBIfam" id="TIGR00976">
    <property type="entry name" value="CocE_NonD"/>
    <property type="match status" value="1"/>
</dbReference>
<dbReference type="InterPro" id="IPR013736">
    <property type="entry name" value="Xaa-Pro_dipept_C"/>
</dbReference>
<dbReference type="PANTHER" id="PTHR43056:SF10">
    <property type="entry name" value="COCE_NOND FAMILY, PUTATIVE (AFU_ORTHOLOGUE AFUA_7G00600)-RELATED"/>
    <property type="match status" value="1"/>
</dbReference>
<dbReference type="PANTHER" id="PTHR43056">
    <property type="entry name" value="PEPTIDASE S9 PROLYL OLIGOPEPTIDASE"/>
    <property type="match status" value="1"/>
</dbReference>
<dbReference type="InterPro" id="IPR050585">
    <property type="entry name" value="Xaa-Pro_dipeptidyl-ppase/CocE"/>
</dbReference>
<evidence type="ECO:0000313" key="5">
    <source>
        <dbReference type="Proteomes" id="UP000225108"/>
    </source>
</evidence>
<evidence type="ECO:0000256" key="2">
    <source>
        <dbReference type="SAM" id="MobiDB-lite"/>
    </source>
</evidence>
<gene>
    <name evidence="4" type="ORF">CSW57_10830</name>
</gene>
<evidence type="ECO:0000313" key="4">
    <source>
        <dbReference type="EMBL" id="PHV66760.1"/>
    </source>
</evidence>
<protein>
    <submittedName>
        <fullName evidence="4">Peptidase S15</fullName>
    </submittedName>
</protein>
<dbReference type="Pfam" id="PF02129">
    <property type="entry name" value="Peptidase_S15"/>
    <property type="match status" value="1"/>
</dbReference>
<dbReference type="Gene3D" id="3.40.50.1820">
    <property type="entry name" value="alpha/beta hydrolase"/>
    <property type="match status" value="2"/>
</dbReference>
<dbReference type="InterPro" id="IPR005674">
    <property type="entry name" value="CocE/Ser_esterase"/>
</dbReference>
<dbReference type="SUPFAM" id="SSF49785">
    <property type="entry name" value="Galactose-binding domain-like"/>
    <property type="match status" value="1"/>
</dbReference>
<name>A0A2G3PLW7_WILMA</name>
<dbReference type="Gene3D" id="2.60.120.260">
    <property type="entry name" value="Galactose-binding domain-like"/>
    <property type="match status" value="1"/>
</dbReference>
<dbReference type="Proteomes" id="UP000225108">
    <property type="component" value="Unassembled WGS sequence"/>
</dbReference>
<dbReference type="InterPro" id="IPR008979">
    <property type="entry name" value="Galactose-bd-like_sf"/>
</dbReference>
<organism evidence="4 5">
    <name type="scientific">Williamsia marianensis</name>
    <dbReference type="NCBI Taxonomy" id="85044"/>
    <lineage>
        <taxon>Bacteria</taxon>
        <taxon>Bacillati</taxon>
        <taxon>Actinomycetota</taxon>
        <taxon>Actinomycetes</taxon>
        <taxon>Mycobacteriales</taxon>
        <taxon>Nocardiaceae</taxon>
        <taxon>Williamsia</taxon>
    </lineage>
</organism>
<dbReference type="Gene3D" id="1.10.3020.10">
    <property type="entry name" value="alpha-amino acid ester hydrolase ( Helical cap domain)"/>
    <property type="match status" value="1"/>
</dbReference>
<evidence type="ECO:0000256" key="1">
    <source>
        <dbReference type="ARBA" id="ARBA00022801"/>
    </source>
</evidence>
<feature type="domain" description="Xaa-Pro dipeptidyl-peptidase C-terminal" evidence="3">
    <location>
        <begin position="406"/>
        <end position="674"/>
    </location>
</feature>
<keyword evidence="1" id="KW-0378">Hydrolase</keyword>
<dbReference type="InterPro" id="IPR000383">
    <property type="entry name" value="Xaa-Pro-like_dom"/>
</dbReference>
<dbReference type="SUPFAM" id="SSF53474">
    <property type="entry name" value="alpha/beta-Hydrolases"/>
    <property type="match status" value="1"/>
</dbReference>
<proteinExistence type="predicted"/>
<comment type="caution">
    <text evidence="4">The sequence shown here is derived from an EMBL/GenBank/DDBJ whole genome shotgun (WGS) entry which is preliminary data.</text>
</comment>
<dbReference type="EMBL" id="PEBD01000008">
    <property type="protein sequence ID" value="PHV66760.1"/>
    <property type="molecule type" value="Genomic_DNA"/>
</dbReference>